<accession>A0ABV2AH17</accession>
<gene>
    <name evidence="1" type="ORF">MHBO_000864</name>
</gene>
<comment type="caution">
    <text evidence="1">The sequence shown here is derived from an EMBL/GenBank/DDBJ whole genome shotgun (WGS) entry which is preliminary data.</text>
</comment>
<organism evidence="1 2">
    <name type="scientific">Bonamia ostreae</name>
    <dbReference type="NCBI Taxonomy" id="126728"/>
    <lineage>
        <taxon>Eukaryota</taxon>
        <taxon>Sar</taxon>
        <taxon>Rhizaria</taxon>
        <taxon>Endomyxa</taxon>
        <taxon>Ascetosporea</taxon>
        <taxon>Haplosporida</taxon>
        <taxon>Bonamia</taxon>
    </lineage>
</organism>
<evidence type="ECO:0000313" key="1">
    <source>
        <dbReference type="EMBL" id="MES1918980.1"/>
    </source>
</evidence>
<keyword evidence="2" id="KW-1185">Reference proteome</keyword>
<evidence type="ECO:0000313" key="2">
    <source>
        <dbReference type="Proteomes" id="UP001439008"/>
    </source>
</evidence>
<dbReference type="EMBL" id="JBDODL010000171">
    <property type="protein sequence ID" value="MES1918980.1"/>
    <property type="molecule type" value="Genomic_DNA"/>
</dbReference>
<dbReference type="Proteomes" id="UP001439008">
    <property type="component" value="Unassembled WGS sequence"/>
</dbReference>
<protein>
    <submittedName>
        <fullName evidence="1">Uncharacterized protein</fullName>
    </submittedName>
</protein>
<name>A0ABV2AH17_9EUKA</name>
<reference evidence="1 2" key="1">
    <citation type="journal article" date="2024" name="BMC Biol.">
        <title>Comparative genomics of Ascetosporea gives new insight into the evolutionary basis for animal parasitism in Rhizaria.</title>
        <authorList>
            <person name="Hiltunen Thoren M."/>
            <person name="Onut-Brannstrom I."/>
            <person name="Alfjorden A."/>
            <person name="Peckova H."/>
            <person name="Swords F."/>
            <person name="Hooper C."/>
            <person name="Holzer A.S."/>
            <person name="Bass D."/>
            <person name="Burki F."/>
        </authorList>
    </citation>
    <scope>NUCLEOTIDE SEQUENCE [LARGE SCALE GENOMIC DNA]</scope>
    <source>
        <strain evidence="1">20-A016</strain>
    </source>
</reference>
<proteinExistence type="predicted"/>
<sequence length="128" mass="14161">MEFLFSIALVKVSLSAYNECLGGSISVSGNNLRCTYTILPGAELASTKNLLETKGVLSFKFGRSPDPLAIHKRCLDYVANKSAVIIELVSLDGSETVCHLKTFQEYPERSSLGEGYVGYERKFFRLLK</sequence>